<sequence length="876" mass="99123">MRSKVGFKRKIIAFLGILPILVIATVLNYQDAIPKKIEASTTIVKEGEFRLYAEPIKDNQISLSWEEEDKQLNQYEIYESIDDSEFKVVNNSVGELEHITEYEDRAKPGAPEIGGVHEDGTIRIELDAKDEGTNYQWFLKAHDNQETSKTSDIITSTLVDGIDKYYYEISDSSKNTLLEEVKKLSKEESKKSESISEIEVNKEINNSTKSNFTIKEGKKSQKYIHALVVDKAGNISEVSSKKVADLFVKEPSKVNKLNREPRNRNFSFAIERTGDEARFVDIQLGVGLDGQMEVLEIRIPKNMSRDSSNALPNDWAIHKQIGDNPNYDSIVYIMGTNGSSNTIIQYLEAERLTINNPTAQSGEMQLLFYEHLKEVVTVNRDNFLNYFELLTNEISDSNYDETSGIFTYTQDSVGRQGGFHLRNRVLFDDDFTLTGRVNLGNKFFPTGGGDGIGFVFHPGNSNRLGLTGGGLGMAGIPDAFGFGLDTFANIEDEMIGADPPRFHEPPNPFGAFMYNEPPGGKKLVYDGEDSPAEAIVHPNNSFVDFNITFNSNDRTLSINYENSNWLKSIDTWISPNVDSYAFSSQGSTGASTNLQQFEMGSFEFTQEIEFSEENTNNISAAADVPQKINIQAYTERFGRLQRFAQGDILYDQQLRIGAQITAQPNDFELFTFLEHRDRNGEMTPPIPRPLGDQYTVTKNFQEGAFIYANRQVMLHVRQVVLEPENQLVNPEEGYLNLKTSLFDVNSGNYTEDTNQLIQVQIPSQNNDEVPDFETFAVSTKHMTDDGDLLRLNLILPEFYEYRGHFFTQRHLDDPMGADHQGNMWIDGGELVLPRGQMDWVDGYFITLYISPTEIGRSPQPYSWDYKKNDLGEIKTE</sequence>
<keyword evidence="1" id="KW-1133">Transmembrane helix</keyword>
<protein>
    <submittedName>
        <fullName evidence="2">Uncharacterized protein</fullName>
    </submittedName>
</protein>
<dbReference type="Gene3D" id="2.60.40.10">
    <property type="entry name" value="Immunoglobulins"/>
    <property type="match status" value="1"/>
</dbReference>
<feature type="transmembrane region" description="Helical" evidence="1">
    <location>
        <begin position="12"/>
        <end position="29"/>
    </location>
</feature>
<organism evidence="2 3">
    <name type="scientific">Candidatus Enterococcus ferrettii</name>
    <dbReference type="NCBI Taxonomy" id="2815324"/>
    <lineage>
        <taxon>Bacteria</taxon>
        <taxon>Bacillati</taxon>
        <taxon>Bacillota</taxon>
        <taxon>Bacilli</taxon>
        <taxon>Lactobacillales</taxon>
        <taxon>Enterococcaceae</taxon>
        <taxon>Enterococcus</taxon>
    </lineage>
</organism>
<proteinExistence type="predicted"/>
<dbReference type="InterPro" id="IPR013320">
    <property type="entry name" value="ConA-like_dom_sf"/>
</dbReference>
<reference evidence="2 3" key="1">
    <citation type="submission" date="2024-02" db="EMBL/GenBank/DDBJ databases">
        <title>The Genome Sequence of Enterococcus sp. DIV0159.</title>
        <authorList>
            <person name="Earl A."/>
            <person name="Manson A."/>
            <person name="Gilmore M."/>
            <person name="Sanders J."/>
            <person name="Shea T."/>
            <person name="Howe W."/>
            <person name="Livny J."/>
            <person name="Cuomo C."/>
            <person name="Neafsey D."/>
            <person name="Birren B."/>
        </authorList>
    </citation>
    <scope>NUCLEOTIDE SEQUENCE [LARGE SCALE GENOMIC DNA]</scope>
    <source>
        <strain evidence="2 3">665A</strain>
    </source>
</reference>
<dbReference type="Pfam" id="PF18483">
    <property type="entry name" value="Lectin_L-type_dom"/>
    <property type="match status" value="1"/>
</dbReference>
<keyword evidence="3" id="KW-1185">Reference proteome</keyword>
<evidence type="ECO:0000256" key="1">
    <source>
        <dbReference type="SAM" id="Phobius"/>
    </source>
</evidence>
<keyword evidence="1" id="KW-0472">Membrane</keyword>
<evidence type="ECO:0000313" key="2">
    <source>
        <dbReference type="EMBL" id="MEO1770001.1"/>
    </source>
</evidence>
<gene>
    <name evidence="2" type="ORF">JZO67_001952</name>
</gene>
<accession>A0ABV0EN18</accession>
<comment type="caution">
    <text evidence="2">The sequence shown here is derived from an EMBL/GenBank/DDBJ whole genome shotgun (WGS) entry which is preliminary data.</text>
</comment>
<dbReference type="InterPro" id="IPR013783">
    <property type="entry name" value="Ig-like_fold"/>
</dbReference>
<dbReference type="RefSeq" id="WP_207702199.1">
    <property type="nucleotide sequence ID" value="NZ_JAFREL020000001.1"/>
</dbReference>
<dbReference type="Proteomes" id="UP000664357">
    <property type="component" value="Unassembled WGS sequence"/>
</dbReference>
<dbReference type="EMBL" id="JAFREL020000001">
    <property type="protein sequence ID" value="MEO1770001.1"/>
    <property type="molecule type" value="Genomic_DNA"/>
</dbReference>
<dbReference type="Gene3D" id="2.60.120.200">
    <property type="match status" value="1"/>
</dbReference>
<keyword evidence="1" id="KW-0812">Transmembrane</keyword>
<evidence type="ECO:0000313" key="3">
    <source>
        <dbReference type="Proteomes" id="UP000664357"/>
    </source>
</evidence>
<name>A0ABV0EN18_9ENTE</name>
<dbReference type="SUPFAM" id="SSF49899">
    <property type="entry name" value="Concanavalin A-like lectins/glucanases"/>
    <property type="match status" value="1"/>
</dbReference>